<evidence type="ECO:0000256" key="5">
    <source>
        <dbReference type="SAM" id="Phobius"/>
    </source>
</evidence>
<evidence type="ECO:0000259" key="6">
    <source>
        <dbReference type="SMART" id="SM00062"/>
    </source>
</evidence>
<dbReference type="SMART" id="SM00062">
    <property type="entry name" value="PBPb"/>
    <property type="match status" value="1"/>
</dbReference>
<comment type="caution">
    <text evidence="7">The sequence shown here is derived from an EMBL/GenBank/DDBJ whole genome shotgun (WGS) entry which is preliminary data.</text>
</comment>
<dbReference type="PANTHER" id="PTHR30085">
    <property type="entry name" value="AMINO ACID ABC TRANSPORTER PERMEASE"/>
    <property type="match status" value="1"/>
</dbReference>
<dbReference type="InterPro" id="IPR018313">
    <property type="entry name" value="SBP_3_CS"/>
</dbReference>
<dbReference type="Gene3D" id="3.40.190.10">
    <property type="entry name" value="Periplasmic binding protein-like II"/>
    <property type="match status" value="2"/>
</dbReference>
<dbReference type="SUPFAM" id="SSF53850">
    <property type="entry name" value="Periplasmic binding protein-like II"/>
    <property type="match status" value="1"/>
</dbReference>
<sequence length="337" mass="36031">MRGDDVDVHDGGRRRRARLATAVAAAATAAALAVPFLAGGRTQAVPAGPVDTVRSAAFAEAETCADGGDPTASLSPSSAAGPAVARIQERGRLVVGVDQNSYLWGYRDPATGELAGFDIDLVRAVAEDLLGPDPQIVFRTIPTARRIPAIREGEVDMVVRTMTIDCDRVEKVAFSTAYFLSGQQLVVPEGSDITGLDDSVRGRRVCNARGSTAEKLLETEEYAALDVRQVKVANQLDCLVRLQLGEADAVLTDNALGAGQVAQDPSVKLVGEPATVEPYGIAMNLEDDDLVRRVNRVLEKYRAGGDGSRWRVSYDRWLADMMDPGTEPAPPEPVYRD</sequence>
<keyword evidence="2" id="KW-0813">Transport</keyword>
<dbReference type="InterPro" id="IPR001638">
    <property type="entry name" value="Solute-binding_3/MltF_N"/>
</dbReference>
<proteinExistence type="inferred from homology"/>
<keyword evidence="8" id="KW-1185">Reference proteome</keyword>
<dbReference type="CDD" id="cd13690">
    <property type="entry name" value="PBP2_GluB"/>
    <property type="match status" value="1"/>
</dbReference>
<gene>
    <name evidence="7" type="ORF">RM572_02455</name>
</gene>
<dbReference type="EMBL" id="JAVREQ010000001">
    <property type="protein sequence ID" value="MDT0377635.1"/>
    <property type="molecule type" value="Genomic_DNA"/>
</dbReference>
<evidence type="ECO:0000256" key="4">
    <source>
        <dbReference type="RuleBase" id="RU003744"/>
    </source>
</evidence>
<dbReference type="PROSITE" id="PS01039">
    <property type="entry name" value="SBP_BACTERIAL_3"/>
    <property type="match status" value="1"/>
</dbReference>
<accession>A0ABU2NLK2</accession>
<comment type="similarity">
    <text evidence="1 4">Belongs to the bacterial solute-binding protein 3 family.</text>
</comment>
<dbReference type="PANTHER" id="PTHR30085:SF6">
    <property type="entry name" value="ABC TRANSPORTER GLUTAMINE-BINDING PROTEIN GLNH"/>
    <property type="match status" value="1"/>
</dbReference>
<dbReference type="Pfam" id="PF00497">
    <property type="entry name" value="SBP_bac_3"/>
    <property type="match status" value="1"/>
</dbReference>
<evidence type="ECO:0000313" key="7">
    <source>
        <dbReference type="EMBL" id="MDT0377635.1"/>
    </source>
</evidence>
<name>A0ABU2NLK2_9ACTN</name>
<organism evidence="7 8">
    <name type="scientific">Streptomyces hazeniae</name>
    <dbReference type="NCBI Taxonomy" id="3075538"/>
    <lineage>
        <taxon>Bacteria</taxon>
        <taxon>Bacillati</taxon>
        <taxon>Actinomycetota</taxon>
        <taxon>Actinomycetes</taxon>
        <taxon>Kitasatosporales</taxon>
        <taxon>Streptomycetaceae</taxon>
        <taxon>Streptomyces</taxon>
    </lineage>
</organism>
<keyword evidence="5" id="KW-0472">Membrane</keyword>
<evidence type="ECO:0000256" key="3">
    <source>
        <dbReference type="ARBA" id="ARBA00022729"/>
    </source>
</evidence>
<protein>
    <submittedName>
        <fullName evidence="7">Glutamate ABC transporter substrate-binding protein</fullName>
    </submittedName>
</protein>
<evidence type="ECO:0000256" key="2">
    <source>
        <dbReference type="ARBA" id="ARBA00022448"/>
    </source>
</evidence>
<feature type="transmembrane region" description="Helical" evidence="5">
    <location>
        <begin position="19"/>
        <end position="38"/>
    </location>
</feature>
<feature type="domain" description="Solute-binding protein family 3/N-terminal" evidence="6">
    <location>
        <begin position="92"/>
        <end position="321"/>
    </location>
</feature>
<keyword evidence="3" id="KW-0732">Signal</keyword>
<reference evidence="8" key="1">
    <citation type="submission" date="2023-07" db="EMBL/GenBank/DDBJ databases">
        <title>30 novel species of actinomycetes from the DSMZ collection.</title>
        <authorList>
            <person name="Nouioui I."/>
        </authorList>
    </citation>
    <scope>NUCLEOTIDE SEQUENCE [LARGE SCALE GENOMIC DNA]</scope>
    <source>
        <strain evidence="8">DSM 42041</strain>
    </source>
</reference>
<dbReference type="RefSeq" id="WP_311671578.1">
    <property type="nucleotide sequence ID" value="NZ_JAVREQ010000001.1"/>
</dbReference>
<keyword evidence="5" id="KW-1133">Transmembrane helix</keyword>
<evidence type="ECO:0000256" key="1">
    <source>
        <dbReference type="ARBA" id="ARBA00010333"/>
    </source>
</evidence>
<keyword evidence="5" id="KW-0812">Transmembrane</keyword>
<evidence type="ECO:0000313" key="8">
    <source>
        <dbReference type="Proteomes" id="UP001183414"/>
    </source>
</evidence>
<dbReference type="InterPro" id="IPR051455">
    <property type="entry name" value="Bact_solute-bind_prot3"/>
</dbReference>
<dbReference type="Proteomes" id="UP001183414">
    <property type="component" value="Unassembled WGS sequence"/>
</dbReference>